<dbReference type="Proteomes" id="UP001161247">
    <property type="component" value="Chromosome 6"/>
</dbReference>
<keyword evidence="2" id="KW-1185">Reference proteome</keyword>
<protein>
    <submittedName>
        <fullName evidence="1">OLC1v1008976C1</fullName>
    </submittedName>
</protein>
<reference evidence="1" key="1">
    <citation type="submission" date="2023-03" db="EMBL/GenBank/DDBJ databases">
        <authorList>
            <person name="Julca I."/>
        </authorList>
    </citation>
    <scope>NUCLEOTIDE SEQUENCE</scope>
</reference>
<gene>
    <name evidence="1" type="ORF">OLC1_LOCUS17146</name>
</gene>
<dbReference type="AlphaFoldDB" id="A0AAV1DQ91"/>
<evidence type="ECO:0000313" key="1">
    <source>
        <dbReference type="EMBL" id="CAI9109201.1"/>
    </source>
</evidence>
<evidence type="ECO:0000313" key="2">
    <source>
        <dbReference type="Proteomes" id="UP001161247"/>
    </source>
</evidence>
<dbReference type="EMBL" id="OX459123">
    <property type="protein sequence ID" value="CAI9109201.1"/>
    <property type="molecule type" value="Genomic_DNA"/>
</dbReference>
<organism evidence="1 2">
    <name type="scientific">Oldenlandia corymbosa var. corymbosa</name>
    <dbReference type="NCBI Taxonomy" id="529605"/>
    <lineage>
        <taxon>Eukaryota</taxon>
        <taxon>Viridiplantae</taxon>
        <taxon>Streptophyta</taxon>
        <taxon>Embryophyta</taxon>
        <taxon>Tracheophyta</taxon>
        <taxon>Spermatophyta</taxon>
        <taxon>Magnoliopsida</taxon>
        <taxon>eudicotyledons</taxon>
        <taxon>Gunneridae</taxon>
        <taxon>Pentapetalae</taxon>
        <taxon>asterids</taxon>
        <taxon>lamiids</taxon>
        <taxon>Gentianales</taxon>
        <taxon>Rubiaceae</taxon>
        <taxon>Rubioideae</taxon>
        <taxon>Spermacoceae</taxon>
        <taxon>Hedyotis-Oldenlandia complex</taxon>
        <taxon>Oldenlandia</taxon>
    </lineage>
</organism>
<name>A0AAV1DQ91_OLDCO</name>
<sequence length="125" mass="13641">MRQRVDLGGKERQRVVLANKRRFRMDLVGEGRQRMDPDGRRGFRRFGCQKRWSGSNRFVGGRFGGSGGFGGGVGGGFGGGFSGGGGTRLGDREKKTTPLTTIKRGLGRRKILVGNCLVRGKRKIL</sequence>
<accession>A0AAV1DQ91</accession>
<proteinExistence type="predicted"/>